<dbReference type="PROSITE" id="PS51257">
    <property type="entry name" value="PROKAR_LIPOPROTEIN"/>
    <property type="match status" value="1"/>
</dbReference>
<dbReference type="Proteomes" id="UP000000496">
    <property type="component" value="Chromosome gsn.131"/>
</dbReference>
<keyword evidence="3" id="KW-0378">Hydrolase</keyword>
<dbReference type="HOGENOM" id="CLU_014322_7_3_0"/>
<dbReference type="KEGG" id="sng:SNE_A05000"/>
<dbReference type="AlphaFoldDB" id="F8L6M9"/>
<dbReference type="InterPro" id="IPR050695">
    <property type="entry name" value="N-acetylmuramoyl_amidase_3"/>
</dbReference>
<dbReference type="GO" id="GO:0030288">
    <property type="term" value="C:outer membrane-bounded periplasmic space"/>
    <property type="evidence" value="ECO:0007669"/>
    <property type="project" value="TreeGrafter"/>
</dbReference>
<feature type="signal peptide" evidence="4">
    <location>
        <begin position="1"/>
        <end position="19"/>
    </location>
</feature>
<gene>
    <name evidence="6" type="primary">amiA</name>
    <name evidence="6" type="ordered locus">SNE_A05000</name>
</gene>
<dbReference type="GO" id="GO:0008745">
    <property type="term" value="F:N-acetylmuramoyl-L-alanine amidase activity"/>
    <property type="evidence" value="ECO:0007669"/>
    <property type="project" value="UniProtKB-EC"/>
</dbReference>
<evidence type="ECO:0000256" key="1">
    <source>
        <dbReference type="ARBA" id="ARBA00001561"/>
    </source>
</evidence>
<evidence type="ECO:0000256" key="2">
    <source>
        <dbReference type="ARBA" id="ARBA00011901"/>
    </source>
</evidence>
<dbReference type="eggNOG" id="COG0860">
    <property type="taxonomic scope" value="Bacteria"/>
</dbReference>
<keyword evidence="7" id="KW-1185">Reference proteome</keyword>
<dbReference type="Gene3D" id="3.40.630.40">
    <property type="entry name" value="Zn-dependent exopeptidases"/>
    <property type="match status" value="1"/>
</dbReference>
<evidence type="ECO:0000313" key="7">
    <source>
        <dbReference type="Proteomes" id="UP000000496"/>
    </source>
</evidence>
<evidence type="ECO:0000313" key="6">
    <source>
        <dbReference type="EMBL" id="CCB88377.1"/>
    </source>
</evidence>
<keyword evidence="4" id="KW-0732">Signal</keyword>
<dbReference type="PANTHER" id="PTHR30404">
    <property type="entry name" value="N-ACETYLMURAMOYL-L-ALANINE AMIDASE"/>
    <property type="match status" value="1"/>
</dbReference>
<reference evidence="6 7" key="2">
    <citation type="journal article" date="2011" name="Mol. Biol. Evol.">
        <title>Unity in variety--the pan-genome of the Chlamydiae.</title>
        <authorList>
            <person name="Collingro A."/>
            <person name="Tischler P."/>
            <person name="Weinmaier T."/>
            <person name="Penz T."/>
            <person name="Heinz E."/>
            <person name="Brunham R.C."/>
            <person name="Read T.D."/>
            <person name="Bavoil P.M."/>
            <person name="Sachse K."/>
            <person name="Kahane S."/>
            <person name="Friedman M.G."/>
            <person name="Rattei T."/>
            <person name="Myers G.S."/>
            <person name="Horn M."/>
        </authorList>
    </citation>
    <scope>NUCLEOTIDE SEQUENCE [LARGE SCALE GENOMIC DNA]</scope>
    <source>
        <strain evidence="7">ATCC VR-1471 / Z</strain>
    </source>
</reference>
<dbReference type="InterPro" id="IPR002508">
    <property type="entry name" value="MurNAc-LAA_cat"/>
</dbReference>
<comment type="catalytic activity">
    <reaction evidence="1">
        <text>Hydrolyzes the link between N-acetylmuramoyl residues and L-amino acid residues in certain cell-wall glycopeptides.</text>
        <dbReference type="EC" id="3.5.1.28"/>
    </reaction>
</comment>
<dbReference type="Pfam" id="PF01520">
    <property type="entry name" value="Amidase_3"/>
    <property type="match status" value="1"/>
</dbReference>
<dbReference type="STRING" id="331113.SNE_A05000"/>
<feature type="domain" description="MurNAc-LAA" evidence="5">
    <location>
        <begin position="105"/>
        <end position="220"/>
    </location>
</feature>
<dbReference type="RefSeq" id="WP_013942844.1">
    <property type="nucleotide sequence ID" value="NC_015713.1"/>
</dbReference>
<dbReference type="SMART" id="SM00646">
    <property type="entry name" value="Ami_3"/>
    <property type="match status" value="1"/>
</dbReference>
<protein>
    <recommendedName>
        <fullName evidence="2">N-acetylmuramoyl-L-alanine amidase</fullName>
        <ecNumber evidence="2">3.5.1.28</ecNumber>
    </recommendedName>
</protein>
<dbReference type="EC" id="3.5.1.28" evidence="2"/>
<dbReference type="EMBL" id="FR872582">
    <property type="protein sequence ID" value="CCB88377.1"/>
    <property type="molecule type" value="Genomic_DNA"/>
</dbReference>
<name>F8L6M9_SIMNZ</name>
<dbReference type="GO" id="GO:0009253">
    <property type="term" value="P:peptidoglycan catabolic process"/>
    <property type="evidence" value="ECO:0007669"/>
    <property type="project" value="InterPro"/>
</dbReference>
<dbReference type="PANTHER" id="PTHR30404:SF0">
    <property type="entry name" value="N-ACETYLMURAMOYL-L-ALANINE AMIDASE AMIC"/>
    <property type="match status" value="1"/>
</dbReference>
<dbReference type="CDD" id="cd02696">
    <property type="entry name" value="MurNAc-LAA"/>
    <property type="match status" value="1"/>
</dbReference>
<evidence type="ECO:0000259" key="5">
    <source>
        <dbReference type="SMART" id="SM00646"/>
    </source>
</evidence>
<proteinExistence type="predicted"/>
<sequence length="224" mass="24895">MFLRTALFFIFLSSPLLTACSQNGKVDQDTPLAAAQNNARKGNGHLVVLDPGHGGFDIGAKSQNVEEKELALRTAMLVKRYLSSMGYRVILTRSRDVFIPLDKRTAIANDTKSKILVSLHYNAFKSSNAKGIEVYFYDRGSKWRSSNSKKLAQNVLSRLLTQTGAASRGVKHGNFHVVREANMPAILVEGGFITHPEERDRLADPKYLDRIAQGIAEGIDKYFH</sequence>
<accession>F8L6M9</accession>
<evidence type="ECO:0000256" key="4">
    <source>
        <dbReference type="SAM" id="SignalP"/>
    </source>
</evidence>
<reference key="1">
    <citation type="journal article" date="2011" name="Mol. Biol. Evol.">
        <title>Unity in variety -- the pan-genome of the Chlamydiae.</title>
        <authorList>
            <person name="Collingro A."/>
            <person name="Tischler P."/>
            <person name="Weinmaier T."/>
            <person name="Penz T."/>
            <person name="Heinz E."/>
            <person name="Brunham R.C."/>
            <person name="Read T.D."/>
            <person name="Bavoil P.M."/>
            <person name="Sachse K."/>
            <person name="Kahane S."/>
            <person name="Friedman M.G."/>
            <person name="Rattei T."/>
            <person name="Myers G.S.A."/>
            <person name="Horn M."/>
        </authorList>
    </citation>
    <scope>NUCLEOTIDE SEQUENCE</scope>
    <source>
        <strain>Z</strain>
    </source>
</reference>
<dbReference type="SUPFAM" id="SSF53187">
    <property type="entry name" value="Zn-dependent exopeptidases"/>
    <property type="match status" value="1"/>
</dbReference>
<evidence type="ECO:0000256" key="3">
    <source>
        <dbReference type="ARBA" id="ARBA00022801"/>
    </source>
</evidence>
<feature type="chain" id="PRO_5003379293" description="N-acetylmuramoyl-L-alanine amidase" evidence="4">
    <location>
        <begin position="20"/>
        <end position="224"/>
    </location>
</feature>
<organism evidence="6 7">
    <name type="scientific">Simkania negevensis (strain ATCC VR-1471 / DSM 27360 / Z)</name>
    <dbReference type="NCBI Taxonomy" id="331113"/>
    <lineage>
        <taxon>Bacteria</taxon>
        <taxon>Pseudomonadati</taxon>
        <taxon>Chlamydiota</taxon>
        <taxon>Chlamydiia</taxon>
        <taxon>Parachlamydiales</taxon>
        <taxon>Simkaniaceae</taxon>
        <taxon>Simkania</taxon>
    </lineage>
</organism>
<dbReference type="OrthoDB" id="9806267at2"/>